<dbReference type="SUPFAM" id="SSF57783">
    <property type="entry name" value="Zinc beta-ribbon"/>
    <property type="match status" value="1"/>
</dbReference>
<organism evidence="12 13">
    <name type="scientific">Exidia glandulosa HHB12029</name>
    <dbReference type="NCBI Taxonomy" id="1314781"/>
    <lineage>
        <taxon>Eukaryota</taxon>
        <taxon>Fungi</taxon>
        <taxon>Dikarya</taxon>
        <taxon>Basidiomycota</taxon>
        <taxon>Agaricomycotina</taxon>
        <taxon>Agaricomycetes</taxon>
        <taxon>Auriculariales</taxon>
        <taxon>Exidiaceae</taxon>
        <taxon>Exidia</taxon>
    </lineage>
</organism>
<dbReference type="GO" id="GO:0008270">
    <property type="term" value="F:zinc ion binding"/>
    <property type="evidence" value="ECO:0007669"/>
    <property type="project" value="UniProtKB-KW"/>
</dbReference>
<dbReference type="GO" id="GO:0000993">
    <property type="term" value="F:RNA polymerase II complex binding"/>
    <property type="evidence" value="ECO:0007669"/>
    <property type="project" value="TreeGrafter"/>
</dbReference>
<evidence type="ECO:0000256" key="10">
    <source>
        <dbReference type="RuleBase" id="RU364033"/>
    </source>
</evidence>
<comment type="function">
    <text evidence="1 10">Transcription elongation factor implicated in the maintenance of proper chromatin structure in actively transcribed regions.</text>
</comment>
<evidence type="ECO:0000256" key="1">
    <source>
        <dbReference type="ARBA" id="ARBA00003357"/>
    </source>
</evidence>
<evidence type="ECO:0000256" key="3">
    <source>
        <dbReference type="ARBA" id="ARBA00009730"/>
    </source>
</evidence>
<dbReference type="InterPro" id="IPR007808">
    <property type="entry name" value="Elf1"/>
</dbReference>
<evidence type="ECO:0000256" key="8">
    <source>
        <dbReference type="ARBA" id="ARBA00023163"/>
    </source>
</evidence>
<proteinExistence type="inferred from homology"/>
<keyword evidence="6 10" id="KW-0862">Zinc</keyword>
<protein>
    <recommendedName>
        <fullName evidence="10">Transcription elongation factor 1 homolog</fullName>
    </recommendedName>
</protein>
<dbReference type="InParanoid" id="A0A165GB99"/>
<evidence type="ECO:0000256" key="5">
    <source>
        <dbReference type="ARBA" id="ARBA00022771"/>
    </source>
</evidence>
<comment type="subcellular location">
    <subcellularLocation>
        <location evidence="2 10">Nucleus</location>
    </subcellularLocation>
</comment>
<dbReference type="GO" id="GO:0006368">
    <property type="term" value="P:transcription elongation by RNA polymerase II"/>
    <property type="evidence" value="ECO:0007669"/>
    <property type="project" value="TreeGrafter"/>
</dbReference>
<keyword evidence="13" id="KW-1185">Reference proteome</keyword>
<dbReference type="InterPro" id="IPR038567">
    <property type="entry name" value="T_Elf1_sf"/>
</dbReference>
<evidence type="ECO:0000313" key="12">
    <source>
        <dbReference type="EMBL" id="KZV90256.1"/>
    </source>
</evidence>
<dbReference type="PANTHER" id="PTHR20934">
    <property type="entry name" value="TRANSCRIPTION ELONGATION FACTOR 1 HOMOLOG"/>
    <property type="match status" value="1"/>
</dbReference>
<evidence type="ECO:0000313" key="13">
    <source>
        <dbReference type="Proteomes" id="UP000077266"/>
    </source>
</evidence>
<keyword evidence="5 10" id="KW-0863">Zinc-finger</keyword>
<dbReference type="AlphaFoldDB" id="A0A165GB99"/>
<gene>
    <name evidence="12" type="ORF">EXIGLDRAFT_720576</name>
</gene>
<evidence type="ECO:0000256" key="2">
    <source>
        <dbReference type="ARBA" id="ARBA00004123"/>
    </source>
</evidence>
<dbReference type="Proteomes" id="UP000077266">
    <property type="component" value="Unassembled WGS sequence"/>
</dbReference>
<dbReference type="PANTHER" id="PTHR20934:SF0">
    <property type="entry name" value="TRANSCRIPTION ELONGATION FACTOR 1 HOMOLOG"/>
    <property type="match status" value="1"/>
</dbReference>
<dbReference type="STRING" id="1314781.A0A165GB99"/>
<dbReference type="Gene3D" id="2.20.25.190">
    <property type="match status" value="1"/>
</dbReference>
<dbReference type="GO" id="GO:0008023">
    <property type="term" value="C:transcription elongation factor complex"/>
    <property type="evidence" value="ECO:0007669"/>
    <property type="project" value="TreeGrafter"/>
</dbReference>
<dbReference type="Pfam" id="PF05129">
    <property type="entry name" value="Zn_ribbon_Elf1"/>
    <property type="match status" value="1"/>
</dbReference>
<evidence type="ECO:0000256" key="7">
    <source>
        <dbReference type="ARBA" id="ARBA00023015"/>
    </source>
</evidence>
<evidence type="ECO:0000256" key="4">
    <source>
        <dbReference type="ARBA" id="ARBA00022723"/>
    </source>
</evidence>
<evidence type="ECO:0000256" key="6">
    <source>
        <dbReference type="ARBA" id="ARBA00022833"/>
    </source>
</evidence>
<sequence>MGKRKKSSRKPQGPKKREAVETVFTCLYCHHDKSVNCKIDRKEGLAYLQCKVCGQSFQGRVHHLTEPVDVYSMWVDAADEAEKTMPSTSSVRRPAAVADAGGDSDDD</sequence>
<dbReference type="EMBL" id="KV426053">
    <property type="protein sequence ID" value="KZV90256.1"/>
    <property type="molecule type" value="Genomic_DNA"/>
</dbReference>
<comment type="similarity">
    <text evidence="3 10">Belongs to the ELOF1 family.</text>
</comment>
<dbReference type="FunFam" id="2.20.25.190:FF:000001">
    <property type="entry name" value="Transcription elongation factor 1 homolog"/>
    <property type="match status" value="1"/>
</dbReference>
<dbReference type="OrthoDB" id="445983at2759"/>
<keyword evidence="4 10" id="KW-0479">Metal-binding</keyword>
<feature type="region of interest" description="Disordered" evidence="11">
    <location>
        <begin position="82"/>
        <end position="107"/>
    </location>
</feature>
<accession>A0A165GB99</accession>
<reference evidence="12 13" key="1">
    <citation type="journal article" date="2016" name="Mol. Biol. Evol.">
        <title>Comparative Genomics of Early-Diverging Mushroom-Forming Fungi Provides Insights into the Origins of Lignocellulose Decay Capabilities.</title>
        <authorList>
            <person name="Nagy L.G."/>
            <person name="Riley R."/>
            <person name="Tritt A."/>
            <person name="Adam C."/>
            <person name="Daum C."/>
            <person name="Floudas D."/>
            <person name="Sun H."/>
            <person name="Yadav J.S."/>
            <person name="Pangilinan J."/>
            <person name="Larsson K.H."/>
            <person name="Matsuura K."/>
            <person name="Barry K."/>
            <person name="Labutti K."/>
            <person name="Kuo R."/>
            <person name="Ohm R.A."/>
            <person name="Bhattacharya S.S."/>
            <person name="Shirouzu T."/>
            <person name="Yoshinaga Y."/>
            <person name="Martin F.M."/>
            <person name="Grigoriev I.V."/>
            <person name="Hibbett D.S."/>
        </authorList>
    </citation>
    <scope>NUCLEOTIDE SEQUENCE [LARGE SCALE GENOMIC DNA]</scope>
    <source>
        <strain evidence="12 13">HHB12029</strain>
    </source>
</reference>
<keyword evidence="8 10" id="KW-0804">Transcription</keyword>
<name>A0A165GB99_EXIGL</name>
<evidence type="ECO:0000256" key="9">
    <source>
        <dbReference type="ARBA" id="ARBA00023242"/>
    </source>
</evidence>
<keyword evidence="9 10" id="KW-0539">Nucleus</keyword>
<keyword evidence="7 10" id="KW-0805">Transcription regulation</keyword>
<dbReference type="FunCoup" id="A0A165GB99">
    <property type="interactions" value="224"/>
</dbReference>
<evidence type="ECO:0000256" key="11">
    <source>
        <dbReference type="SAM" id="MobiDB-lite"/>
    </source>
</evidence>